<gene>
    <name evidence="1" type="ORF">EYF80_003485</name>
</gene>
<comment type="caution">
    <text evidence="1">The sequence shown here is derived from an EMBL/GenBank/DDBJ whole genome shotgun (WGS) entry which is preliminary data.</text>
</comment>
<name>A0A4Z2J8N9_9TELE</name>
<organism evidence="1 2">
    <name type="scientific">Liparis tanakae</name>
    <name type="common">Tanaka's snailfish</name>
    <dbReference type="NCBI Taxonomy" id="230148"/>
    <lineage>
        <taxon>Eukaryota</taxon>
        <taxon>Metazoa</taxon>
        <taxon>Chordata</taxon>
        <taxon>Craniata</taxon>
        <taxon>Vertebrata</taxon>
        <taxon>Euteleostomi</taxon>
        <taxon>Actinopterygii</taxon>
        <taxon>Neopterygii</taxon>
        <taxon>Teleostei</taxon>
        <taxon>Neoteleostei</taxon>
        <taxon>Acanthomorphata</taxon>
        <taxon>Eupercaria</taxon>
        <taxon>Perciformes</taxon>
        <taxon>Cottioidei</taxon>
        <taxon>Cottales</taxon>
        <taxon>Liparidae</taxon>
        <taxon>Liparis</taxon>
    </lineage>
</organism>
<proteinExistence type="predicted"/>
<keyword evidence="2" id="KW-1185">Reference proteome</keyword>
<evidence type="ECO:0000313" key="2">
    <source>
        <dbReference type="Proteomes" id="UP000314294"/>
    </source>
</evidence>
<dbReference type="OrthoDB" id="10617020at2759"/>
<protein>
    <submittedName>
        <fullName evidence="1">Uncharacterized protein</fullName>
    </submittedName>
</protein>
<evidence type="ECO:0000313" key="1">
    <source>
        <dbReference type="EMBL" id="TNN86068.1"/>
    </source>
</evidence>
<dbReference type="EMBL" id="SRLO01000017">
    <property type="protein sequence ID" value="TNN86068.1"/>
    <property type="molecule type" value="Genomic_DNA"/>
</dbReference>
<dbReference type="Proteomes" id="UP000314294">
    <property type="component" value="Unassembled WGS sequence"/>
</dbReference>
<dbReference type="AlphaFoldDB" id="A0A4Z2J8N9"/>
<sequence length="128" mass="14226">MMILSAQSLRKSDIFCFSWAFISCLAITFRYANSKPLAWARGHTTNDIMTNQSLLYPQPLQTTTTTVSRRQVASILKAQSWSLAESSLMEDRVRRNCSAEPSGTSGLASCASWIFCFSSSVGIIVRIF</sequence>
<reference evidence="1 2" key="1">
    <citation type="submission" date="2019-03" db="EMBL/GenBank/DDBJ databases">
        <title>First draft genome of Liparis tanakae, snailfish: a comprehensive survey of snailfish specific genes.</title>
        <authorList>
            <person name="Kim W."/>
            <person name="Song I."/>
            <person name="Jeong J.-H."/>
            <person name="Kim D."/>
            <person name="Kim S."/>
            <person name="Ryu S."/>
            <person name="Song J.Y."/>
            <person name="Lee S.K."/>
        </authorList>
    </citation>
    <scope>NUCLEOTIDE SEQUENCE [LARGE SCALE GENOMIC DNA]</scope>
    <source>
        <tissue evidence="1">Muscle</tissue>
    </source>
</reference>
<accession>A0A4Z2J8N9</accession>